<dbReference type="Proteomes" id="UP001451303">
    <property type="component" value="Unassembled WGS sequence"/>
</dbReference>
<accession>A0ABR3DHF0</accession>
<feature type="region of interest" description="Disordered" evidence="1">
    <location>
        <begin position="51"/>
        <end position="75"/>
    </location>
</feature>
<keyword evidence="3" id="KW-1185">Reference proteome</keyword>
<proteinExistence type="predicted"/>
<feature type="compositionally biased region" description="Basic and acidic residues" evidence="1">
    <location>
        <begin position="60"/>
        <end position="75"/>
    </location>
</feature>
<comment type="caution">
    <text evidence="2">The sequence shown here is derived from an EMBL/GenBank/DDBJ whole genome shotgun (WGS) entry which is preliminary data.</text>
</comment>
<reference evidence="2 3" key="1">
    <citation type="submission" date="2023-09" db="EMBL/GenBank/DDBJ databases">
        <title>Multi-omics analysis of a traditional fermented food reveals byproduct-associated fungal strains for waste-to-food upcycling.</title>
        <authorList>
            <consortium name="Lawrence Berkeley National Laboratory"/>
            <person name="Rekdal V.M."/>
            <person name="Villalobos-Escobedo J.M."/>
            <person name="Rodriguez-Valeron N."/>
            <person name="Garcia M.O."/>
            <person name="Vasquez D.P."/>
            <person name="Damayanti I."/>
            <person name="Sorensen P.M."/>
            <person name="Baidoo E.E."/>
            <person name="De Carvalho A.C."/>
            <person name="Riley R."/>
            <person name="Lipzen A."/>
            <person name="He G."/>
            <person name="Yan M."/>
            <person name="Haridas S."/>
            <person name="Daum C."/>
            <person name="Yoshinaga Y."/>
            <person name="Ng V."/>
            <person name="Grigoriev I.V."/>
            <person name="Munk R."/>
            <person name="Nuraida L."/>
            <person name="Wijaya C.H."/>
            <person name="Morales P.-C."/>
            <person name="Keasling J.D."/>
        </authorList>
    </citation>
    <scope>NUCLEOTIDE SEQUENCE [LARGE SCALE GENOMIC DNA]</scope>
    <source>
        <strain evidence="2 3">FGSC 2613</strain>
    </source>
</reference>
<evidence type="ECO:0000313" key="3">
    <source>
        <dbReference type="Proteomes" id="UP001451303"/>
    </source>
</evidence>
<organism evidence="2 3">
    <name type="scientific">Neurospora intermedia</name>
    <dbReference type="NCBI Taxonomy" id="5142"/>
    <lineage>
        <taxon>Eukaryota</taxon>
        <taxon>Fungi</taxon>
        <taxon>Dikarya</taxon>
        <taxon>Ascomycota</taxon>
        <taxon>Pezizomycotina</taxon>
        <taxon>Sordariomycetes</taxon>
        <taxon>Sordariomycetidae</taxon>
        <taxon>Sordariales</taxon>
        <taxon>Sordariaceae</taxon>
        <taxon>Neurospora</taxon>
    </lineage>
</organism>
<gene>
    <name evidence="2" type="ORF">QR685DRAFT_521068</name>
</gene>
<evidence type="ECO:0008006" key="4">
    <source>
        <dbReference type="Google" id="ProtNLM"/>
    </source>
</evidence>
<protein>
    <recommendedName>
        <fullName evidence="4">Secreted protein</fullName>
    </recommendedName>
</protein>
<dbReference type="EMBL" id="JAVLET010000003">
    <property type="protein sequence ID" value="KAL0472106.1"/>
    <property type="molecule type" value="Genomic_DNA"/>
</dbReference>
<evidence type="ECO:0000256" key="1">
    <source>
        <dbReference type="SAM" id="MobiDB-lite"/>
    </source>
</evidence>
<sequence length="101" mass="11286">MGICISVRSIAYLRARSLSHAILFWILSGGYLEERIPTGVVCVTSEERCEKSHWPTPDSFQHRQDTKKGGEREAKQDEMPIASFCAACFPSFSSSFDVLAL</sequence>
<evidence type="ECO:0000313" key="2">
    <source>
        <dbReference type="EMBL" id="KAL0472106.1"/>
    </source>
</evidence>
<name>A0ABR3DHF0_NEUIN</name>